<dbReference type="Proteomes" id="UP000228621">
    <property type="component" value="Unassembled WGS sequence"/>
</dbReference>
<dbReference type="CDD" id="cd06578">
    <property type="entry name" value="HemD"/>
    <property type="match status" value="1"/>
</dbReference>
<dbReference type="Pfam" id="PF02602">
    <property type="entry name" value="HEM4"/>
    <property type="match status" value="1"/>
</dbReference>
<feature type="domain" description="Tetrapyrrole biosynthesis uroporphyrinogen III synthase" evidence="3">
    <location>
        <begin position="14"/>
        <end position="216"/>
    </location>
</feature>
<dbReference type="PANTHER" id="PTHR38043:SF1">
    <property type="entry name" value="PROTEIN HEMX"/>
    <property type="match status" value="1"/>
</dbReference>
<feature type="compositionally biased region" description="Low complexity" evidence="2">
    <location>
        <begin position="260"/>
        <end position="275"/>
    </location>
</feature>
<evidence type="ECO:0000259" key="3">
    <source>
        <dbReference type="Pfam" id="PF02602"/>
    </source>
</evidence>
<gene>
    <name evidence="4" type="ORF">CEX98_19340</name>
</gene>
<keyword evidence="1" id="KW-0175">Coiled coil</keyword>
<dbReference type="Gene3D" id="3.40.50.10090">
    <property type="match status" value="2"/>
</dbReference>
<comment type="caution">
    <text evidence="4">The sequence shown here is derived from an EMBL/GenBank/DDBJ whole genome shotgun (WGS) entry which is preliminary data.</text>
</comment>
<dbReference type="SUPFAM" id="SSF69618">
    <property type="entry name" value="HemD-like"/>
    <property type="match status" value="1"/>
</dbReference>
<dbReference type="RefSeq" id="WP_099643653.1">
    <property type="nucleotide sequence ID" value="NZ_NKHF01000098.1"/>
</dbReference>
<evidence type="ECO:0000256" key="2">
    <source>
        <dbReference type="SAM" id="MobiDB-lite"/>
    </source>
</evidence>
<dbReference type="OrthoDB" id="5739852at2"/>
<evidence type="ECO:0000313" key="5">
    <source>
        <dbReference type="Proteomes" id="UP000228621"/>
    </source>
</evidence>
<protein>
    <submittedName>
        <fullName evidence="4">Uroporphyrinogen-III synthase</fullName>
    </submittedName>
</protein>
<dbReference type="PANTHER" id="PTHR38043">
    <property type="entry name" value="PROTEIN HEMX"/>
    <property type="match status" value="1"/>
</dbReference>
<accession>A0A2A5JL45</accession>
<reference evidence="5" key="1">
    <citation type="journal article" date="2019" name="Genome Announc.">
        <title>Draft Genome Sequence of Pseudoalteromonas piscicida Strain 36Y ROTHPW, an Hypersaline Seawater Isolate from the South Coast of Sonora, Mexico.</title>
        <authorList>
            <person name="Sanchez-Diaz R."/>
            <person name="Molina-Garza Z.J."/>
            <person name="Cruz-Suarez L.E."/>
            <person name="Selvin J."/>
            <person name="Kiran G.S."/>
            <person name="Ibarra-Gamez J.C."/>
            <person name="Gomez-Gil B."/>
            <person name="Galaviz-Silva L."/>
        </authorList>
    </citation>
    <scope>NUCLEOTIDE SEQUENCE [LARGE SCALE GENOMIC DNA]</scope>
    <source>
        <strain evidence="5">36Y_RITHPW</strain>
    </source>
</reference>
<evidence type="ECO:0000256" key="1">
    <source>
        <dbReference type="SAM" id="Coils"/>
    </source>
</evidence>
<organism evidence="4 5">
    <name type="scientific">Pseudoalteromonas piscicida</name>
    <dbReference type="NCBI Taxonomy" id="43662"/>
    <lineage>
        <taxon>Bacteria</taxon>
        <taxon>Pseudomonadati</taxon>
        <taxon>Pseudomonadota</taxon>
        <taxon>Gammaproteobacteria</taxon>
        <taxon>Alteromonadales</taxon>
        <taxon>Pseudoalteromonadaceae</taxon>
        <taxon>Pseudoalteromonas</taxon>
    </lineage>
</organism>
<dbReference type="InterPro" id="IPR007470">
    <property type="entry name" value="HemX"/>
</dbReference>
<dbReference type="InterPro" id="IPR036108">
    <property type="entry name" value="4pyrrol_syn_uPrphyn_synt_sf"/>
</dbReference>
<dbReference type="AlphaFoldDB" id="A0A2A5JL45"/>
<sequence length="605" mass="66433">MNIVLTRPVGKSEPLSELLTQQQISSIICPVLQLNEIAVSDTAKAMISEAELAIFVSPDAVRYFHQLSAPLASHCNTFAVGEGTAEAIRQTLNRTAKYPKQADSEGLLALPELDAVDGKRVLLVKGKGGRPVIAHTLKTRGAILDSLVVYERTAVKTQSDSWLDHWRSQQIEGIVITSNSAADAIFNTQSSAHKAWLAQRIFFVVSQRIAEHLQQSYHIEQSQIVVCHGPDNRAIAGSIIDYTKQQGRKMTQSESQTKNTTAQQSTPAAQPPSAAHQHKVGISKVALLALLVALGSGAGAGYVYLQQQQQLQQTLLANQAVNAENQLLNTQLSSTKSQLQRVEKILDSLQDNVARQLAEQQQQVETQLMQTLAKAQQQVSGAVASEALYLQRLAAFKVTAEQDYQGAVAILQRLLETLEPQPNTTVVRQAIATDIAALQAMPKPQTESLYFEIHGLLSQVDTLTIKTKQIPKASKNDDASLSPEVDDWKANLKRSWQGLVNDFITVRHHDEVVIDPLLDKNEQMLIRAQLRAYLTQAQTALVDQQASIYFSALDSAADTLKRYFDTQQAPVIAMQQALSKLSRSEVQRQDAIELATPAAVKGWLQ</sequence>
<feature type="region of interest" description="Disordered" evidence="2">
    <location>
        <begin position="246"/>
        <end position="276"/>
    </location>
</feature>
<dbReference type="GO" id="GO:0033014">
    <property type="term" value="P:tetrapyrrole biosynthetic process"/>
    <property type="evidence" value="ECO:0007669"/>
    <property type="project" value="InterPro"/>
</dbReference>
<dbReference type="EMBL" id="NKHF01000098">
    <property type="protein sequence ID" value="PCK30069.1"/>
    <property type="molecule type" value="Genomic_DNA"/>
</dbReference>
<keyword evidence="5" id="KW-1185">Reference proteome</keyword>
<name>A0A2A5JL45_PSEO7</name>
<feature type="coiled-coil region" evidence="1">
    <location>
        <begin position="332"/>
        <end position="378"/>
    </location>
</feature>
<feature type="compositionally biased region" description="Polar residues" evidence="2">
    <location>
        <begin position="246"/>
        <end position="259"/>
    </location>
</feature>
<dbReference type="InterPro" id="IPR003754">
    <property type="entry name" value="4pyrrol_synth_uPrphyn_synth"/>
</dbReference>
<dbReference type="GO" id="GO:0004852">
    <property type="term" value="F:uroporphyrinogen-III synthase activity"/>
    <property type="evidence" value="ECO:0007669"/>
    <property type="project" value="InterPro"/>
</dbReference>
<proteinExistence type="predicted"/>
<dbReference type="Pfam" id="PF04375">
    <property type="entry name" value="HemX"/>
    <property type="match status" value="1"/>
</dbReference>
<evidence type="ECO:0000313" key="4">
    <source>
        <dbReference type="EMBL" id="PCK30069.1"/>
    </source>
</evidence>